<sequence>MENNRTFEITDLAGENLENIRWHGYMKVYAIVSTTGGDGVKTEVDYDRETNPKWDTPINFTLHDPSIHNNSLDLNIQFFCDRTFKSDKYIAGFSIPFKRLFDEISGNVKSSRDVRYPVVNSAGQEQGFVKFSYKFGELPKPTSQQQPSTSSAEPKPTSQLPPQQRPPSQSPQPPSSQQPQPSQRPKRQPQSPEQQHPQQQLPSQSPQPPSSQQPRPPQRPKRQPQSPEQPPPQETRPSSQSAQQPRPRPRPRPQQPRPQQQGPPPQTTPSSGQQLRPQQPRPPPRPQQQQCPQQSRPRPPPPQQQQQQQPYPQQARPPPPPPQQRPYPQQARPQPPRPRPPAQSTQNAAAFRAQFVATGQVQVPLSENSPNPHENPPEPARDNHIDQFNISVEAQYGIDPDHDNNIPGDNQFGYPENEAYGQVSAPEYENNENNHEEGYGNNEGGYGYDVVDYGDGEEVIEEGYQDDGVNNGEDYGGGEENYDDEECYGDEGNEEDYCGEKEEEDYEDDEG</sequence>
<feature type="compositionally biased region" description="Pro residues" evidence="1">
    <location>
        <begin position="205"/>
        <end position="217"/>
    </location>
</feature>
<dbReference type="Gene3D" id="2.60.40.150">
    <property type="entry name" value="C2 domain"/>
    <property type="match status" value="1"/>
</dbReference>
<dbReference type="OrthoDB" id="270970at2759"/>
<evidence type="ECO:0000256" key="1">
    <source>
        <dbReference type="SAM" id="MobiDB-lite"/>
    </source>
</evidence>
<accession>A0A7J0H9Y7</accession>
<name>A0A7J0H9Y7_9ERIC</name>
<dbReference type="EMBL" id="BJWL01000028">
    <property type="protein sequence ID" value="GFZ19544.1"/>
    <property type="molecule type" value="Genomic_DNA"/>
</dbReference>
<feature type="compositionally biased region" description="Acidic residues" evidence="1">
    <location>
        <begin position="452"/>
        <end position="465"/>
    </location>
</feature>
<feature type="compositionally biased region" description="Low complexity" evidence="1">
    <location>
        <begin position="177"/>
        <end position="204"/>
    </location>
</feature>
<keyword evidence="4" id="KW-1185">Reference proteome</keyword>
<dbReference type="InterPro" id="IPR035892">
    <property type="entry name" value="C2_domain_sf"/>
</dbReference>
<dbReference type="CDD" id="cd04051">
    <property type="entry name" value="C2_SRC2_like"/>
    <property type="match status" value="1"/>
</dbReference>
<feature type="region of interest" description="Disordered" evidence="1">
    <location>
        <begin position="137"/>
        <end position="384"/>
    </location>
</feature>
<feature type="domain" description="C2" evidence="2">
    <location>
        <begin position="1"/>
        <end position="111"/>
    </location>
</feature>
<dbReference type="InterPro" id="IPR000008">
    <property type="entry name" value="C2_dom"/>
</dbReference>
<feature type="compositionally biased region" description="Pro residues" evidence="1">
    <location>
        <begin position="252"/>
        <end position="267"/>
    </location>
</feature>
<dbReference type="PROSITE" id="PS50004">
    <property type="entry name" value="C2"/>
    <property type="match status" value="1"/>
</dbReference>
<feature type="compositionally biased region" description="Low complexity" evidence="1">
    <location>
        <begin position="235"/>
        <end position="245"/>
    </location>
</feature>
<feature type="region of interest" description="Disordered" evidence="1">
    <location>
        <begin position="397"/>
        <end position="511"/>
    </location>
</feature>
<feature type="compositionally biased region" description="Low complexity" evidence="1">
    <location>
        <begin position="304"/>
        <end position="314"/>
    </location>
</feature>
<organism evidence="3 4">
    <name type="scientific">Actinidia rufa</name>
    <dbReference type="NCBI Taxonomy" id="165716"/>
    <lineage>
        <taxon>Eukaryota</taxon>
        <taxon>Viridiplantae</taxon>
        <taxon>Streptophyta</taxon>
        <taxon>Embryophyta</taxon>
        <taxon>Tracheophyta</taxon>
        <taxon>Spermatophyta</taxon>
        <taxon>Magnoliopsida</taxon>
        <taxon>eudicotyledons</taxon>
        <taxon>Gunneridae</taxon>
        <taxon>Pentapetalae</taxon>
        <taxon>asterids</taxon>
        <taxon>Ericales</taxon>
        <taxon>Actinidiaceae</taxon>
        <taxon>Actinidia</taxon>
    </lineage>
</organism>
<proteinExistence type="predicted"/>
<evidence type="ECO:0000259" key="2">
    <source>
        <dbReference type="PROSITE" id="PS50004"/>
    </source>
</evidence>
<feature type="compositionally biased region" description="Low complexity" evidence="1">
    <location>
        <begin position="287"/>
        <end position="296"/>
    </location>
</feature>
<comment type="caution">
    <text evidence="3">The sequence shown here is derived from an EMBL/GenBank/DDBJ whole genome shotgun (WGS) entry which is preliminary data.</text>
</comment>
<dbReference type="InterPro" id="IPR044750">
    <property type="entry name" value="C2_SRC2/BAP"/>
</dbReference>
<feature type="compositionally biased region" description="Pro residues" evidence="1">
    <location>
        <begin position="163"/>
        <end position="176"/>
    </location>
</feature>
<protein>
    <recommendedName>
        <fullName evidence="2">C2 domain-containing protein</fullName>
    </recommendedName>
</protein>
<feature type="compositionally biased region" description="Low complexity" evidence="1">
    <location>
        <begin position="141"/>
        <end position="162"/>
    </location>
</feature>
<feature type="compositionally biased region" description="Acidic residues" evidence="1">
    <location>
        <begin position="476"/>
        <end position="511"/>
    </location>
</feature>
<dbReference type="Pfam" id="PF00168">
    <property type="entry name" value="C2"/>
    <property type="match status" value="1"/>
</dbReference>
<reference evidence="3 4" key="1">
    <citation type="submission" date="2019-07" db="EMBL/GenBank/DDBJ databases">
        <title>De Novo Assembly of kiwifruit Actinidia rufa.</title>
        <authorList>
            <person name="Sugita-Konishi S."/>
            <person name="Sato K."/>
            <person name="Mori E."/>
            <person name="Abe Y."/>
            <person name="Kisaki G."/>
            <person name="Hamano K."/>
            <person name="Suezawa K."/>
            <person name="Otani M."/>
            <person name="Fukuda T."/>
            <person name="Manabe T."/>
            <person name="Gomi K."/>
            <person name="Tabuchi M."/>
            <person name="Akimitsu K."/>
            <person name="Kataoka I."/>
        </authorList>
    </citation>
    <scope>NUCLEOTIDE SEQUENCE [LARGE SCALE GENOMIC DNA]</scope>
    <source>
        <strain evidence="4">cv. Fuchu</strain>
    </source>
</reference>
<dbReference type="SUPFAM" id="SSF49562">
    <property type="entry name" value="C2 domain (Calcium/lipid-binding domain, CaLB)"/>
    <property type="match status" value="1"/>
</dbReference>
<dbReference type="AlphaFoldDB" id="A0A7J0H9Y7"/>
<dbReference type="SMART" id="SM00239">
    <property type="entry name" value="C2"/>
    <property type="match status" value="1"/>
</dbReference>
<feature type="compositionally biased region" description="Pro residues" evidence="1">
    <location>
        <begin position="315"/>
        <end position="325"/>
    </location>
</feature>
<feature type="compositionally biased region" description="Low complexity" evidence="1">
    <location>
        <begin position="268"/>
        <end position="278"/>
    </location>
</feature>
<dbReference type="Proteomes" id="UP000585474">
    <property type="component" value="Unassembled WGS sequence"/>
</dbReference>
<evidence type="ECO:0000313" key="4">
    <source>
        <dbReference type="Proteomes" id="UP000585474"/>
    </source>
</evidence>
<evidence type="ECO:0000313" key="3">
    <source>
        <dbReference type="EMBL" id="GFZ19544.1"/>
    </source>
</evidence>
<feature type="compositionally biased region" description="Basic and acidic residues" evidence="1">
    <location>
        <begin position="375"/>
        <end position="384"/>
    </location>
</feature>
<gene>
    <name evidence="3" type="ORF">Acr_28g0002490</name>
</gene>
<dbReference type="GO" id="GO:0006952">
    <property type="term" value="P:defense response"/>
    <property type="evidence" value="ECO:0007669"/>
    <property type="project" value="InterPro"/>
</dbReference>